<dbReference type="AlphaFoldDB" id="A0A1I2IVT7"/>
<reference evidence="3" key="1">
    <citation type="submission" date="2016-10" db="EMBL/GenBank/DDBJ databases">
        <authorList>
            <person name="Varghese N."/>
            <person name="Submissions S."/>
        </authorList>
    </citation>
    <scope>NUCLEOTIDE SEQUENCE [LARGE SCALE GENOMIC DNA]</scope>
    <source>
        <strain evidence="3">CGMCC 1.9227</strain>
    </source>
</reference>
<dbReference type="OrthoDB" id="9811395at2"/>
<dbReference type="InterPro" id="IPR036909">
    <property type="entry name" value="Cyt_c-like_dom_sf"/>
</dbReference>
<keyword evidence="3" id="KW-1185">Reference proteome</keyword>
<evidence type="ECO:0000313" key="2">
    <source>
        <dbReference type="EMBL" id="SFF45097.1"/>
    </source>
</evidence>
<name>A0A1I2IVT7_9FLAO</name>
<dbReference type="EMBL" id="FONQ01000024">
    <property type="protein sequence ID" value="SFF45097.1"/>
    <property type="molecule type" value="Genomic_DNA"/>
</dbReference>
<gene>
    <name evidence="2" type="ORF">SAMN04488131_1241</name>
</gene>
<evidence type="ECO:0000256" key="1">
    <source>
        <dbReference type="SAM" id="MobiDB-lite"/>
    </source>
</evidence>
<dbReference type="RefSeq" id="WP_091209022.1">
    <property type="nucleotide sequence ID" value="NZ_FONQ01000024.1"/>
</dbReference>
<feature type="region of interest" description="Disordered" evidence="1">
    <location>
        <begin position="33"/>
        <end position="59"/>
    </location>
</feature>
<evidence type="ECO:0000313" key="3">
    <source>
        <dbReference type="Proteomes" id="UP000198596"/>
    </source>
</evidence>
<dbReference type="GO" id="GO:0020037">
    <property type="term" value="F:heme binding"/>
    <property type="evidence" value="ECO:0007669"/>
    <property type="project" value="InterPro"/>
</dbReference>
<evidence type="ECO:0008006" key="4">
    <source>
        <dbReference type="Google" id="ProtNLM"/>
    </source>
</evidence>
<dbReference type="Gene3D" id="1.10.760.10">
    <property type="entry name" value="Cytochrome c-like domain"/>
    <property type="match status" value="1"/>
</dbReference>
<dbReference type="GO" id="GO:0009055">
    <property type="term" value="F:electron transfer activity"/>
    <property type="evidence" value="ECO:0007669"/>
    <property type="project" value="InterPro"/>
</dbReference>
<sequence length="59" mass="6969">MKGTAMETWENTLSEEEILYVYAYVNSLKNSDEMMEHHEQNNSNENNRAAFKSNGEYFK</sequence>
<protein>
    <recommendedName>
        <fullName evidence="4">Cytochrome c</fullName>
    </recommendedName>
</protein>
<proteinExistence type="predicted"/>
<accession>A0A1I2IVT7</accession>
<organism evidence="2 3">
    <name type="scientific">Flavobacterium xueshanense</name>
    <dbReference type="NCBI Taxonomy" id="935223"/>
    <lineage>
        <taxon>Bacteria</taxon>
        <taxon>Pseudomonadati</taxon>
        <taxon>Bacteroidota</taxon>
        <taxon>Flavobacteriia</taxon>
        <taxon>Flavobacteriales</taxon>
        <taxon>Flavobacteriaceae</taxon>
        <taxon>Flavobacterium</taxon>
    </lineage>
</organism>
<dbReference type="Proteomes" id="UP000198596">
    <property type="component" value="Unassembled WGS sequence"/>
</dbReference>